<name>I3EE10_NEMP3</name>
<dbReference type="OrthoDB" id="2186324at2759"/>
<protein>
    <submittedName>
        <fullName evidence="2">Uncharacterized protein</fullName>
    </submittedName>
</protein>
<evidence type="ECO:0000256" key="1">
    <source>
        <dbReference type="SAM" id="Phobius"/>
    </source>
</evidence>
<dbReference type="HOGENOM" id="CLU_994311_0_0_1"/>
<gene>
    <name evidence="2" type="ORF">NEQG_02338</name>
</gene>
<keyword evidence="1" id="KW-1133">Transmembrane helix</keyword>
<sequence length="280" mass="33081">MQCPIYVKIIYQFMPLFYFSFFFYKCMDGPQENKIYWHKKGIKIEFDSLSSDESCESSNKSHIYAPGTKIEPPFSVEVVYNRFLHENEKDISIYTIKISSADSSWLVIKTFTQILELLYMVNQNTKILEKLNMKRFVSIKTTNFNDRNSLIVLILSTILNDPACSKYIQQFILSDILKTQCELLYIMMHTPQDSQKICFIENKGWIRGWQPQMLKKMNNLIAEVSKDKIKRIIPKNEIQIIDKTVIIKESTKERNLVALEKYTIDLLKTWLNEDEISIYK</sequence>
<evidence type="ECO:0000313" key="2">
    <source>
        <dbReference type="EMBL" id="EIJ87457.1"/>
    </source>
</evidence>
<organism evidence="2 3">
    <name type="scientific">Nematocida parisii (strain ERTm3)</name>
    <name type="common">Nematode killer fungus</name>
    <dbReference type="NCBI Taxonomy" id="935791"/>
    <lineage>
        <taxon>Eukaryota</taxon>
        <taxon>Fungi</taxon>
        <taxon>Fungi incertae sedis</taxon>
        <taxon>Microsporidia</taxon>
        <taxon>Nematocida</taxon>
    </lineage>
</organism>
<keyword evidence="3" id="KW-1185">Reference proteome</keyword>
<evidence type="ECO:0000313" key="3">
    <source>
        <dbReference type="Proteomes" id="UP000002872"/>
    </source>
</evidence>
<dbReference type="InParanoid" id="I3EE10"/>
<dbReference type="VEuPathDB" id="MicrosporidiaDB:NEQG_02338"/>
<dbReference type="EMBL" id="GL870882">
    <property type="protein sequence ID" value="EIJ87457.1"/>
    <property type="molecule type" value="Genomic_DNA"/>
</dbReference>
<proteinExistence type="predicted"/>
<keyword evidence="1" id="KW-0812">Transmembrane</keyword>
<accession>I3EE10</accession>
<reference evidence="2" key="1">
    <citation type="submission" date="2011-01" db="EMBL/GenBank/DDBJ databases">
        <title>The Genome Sequence of Nematocida parisii strain ERTm3.</title>
        <authorList>
            <consortium name="The Broad Institute Genome Sequencing Platform"/>
            <consortium name="The Broad Institute Genome Sequencing Center for Infectious Disease"/>
            <person name="Cuomo C."/>
            <person name="Troemel E."/>
            <person name="Young S.K."/>
            <person name="Zeng Q."/>
            <person name="Gargeya S."/>
            <person name="Fitzgerald M."/>
            <person name="Haas B."/>
            <person name="Abouelleil A."/>
            <person name="Alvarado L."/>
            <person name="Arachchi H.M."/>
            <person name="Berlin A."/>
            <person name="Chapman S.B."/>
            <person name="Gearin G."/>
            <person name="Goldberg J."/>
            <person name="Griggs A."/>
            <person name="Gujja S."/>
            <person name="Hansen M."/>
            <person name="Heiman D."/>
            <person name="Howarth C."/>
            <person name="Larimer J."/>
            <person name="Lui A."/>
            <person name="MacDonald P.J.P."/>
            <person name="McCowen C."/>
            <person name="Montmayeur A."/>
            <person name="Murphy C."/>
            <person name="Neiman D."/>
            <person name="Pearson M."/>
            <person name="Priest M."/>
            <person name="Roberts A."/>
            <person name="Saif S."/>
            <person name="Shea T."/>
            <person name="Sisk P."/>
            <person name="Stolte C."/>
            <person name="Sykes S."/>
            <person name="Wortman J."/>
            <person name="Nusbaum C."/>
            <person name="Birren B."/>
        </authorList>
    </citation>
    <scope>NUCLEOTIDE SEQUENCE</scope>
    <source>
        <strain evidence="2">ERTm3</strain>
    </source>
</reference>
<keyword evidence="1" id="KW-0472">Membrane</keyword>
<feature type="transmembrane region" description="Helical" evidence="1">
    <location>
        <begin position="6"/>
        <end position="24"/>
    </location>
</feature>
<dbReference type="Proteomes" id="UP000002872">
    <property type="component" value="Unassembled WGS sequence"/>
</dbReference>
<dbReference type="OMA" id="IYWHKKG"/>
<dbReference type="AlphaFoldDB" id="I3EE10"/>